<name>A0A3E2B4H3_9FIRM</name>
<keyword evidence="1" id="KW-0812">Transmembrane</keyword>
<comment type="caution">
    <text evidence="2">The sequence shown here is derived from an EMBL/GenBank/DDBJ whole genome shotgun (WGS) entry which is preliminary data.</text>
</comment>
<feature type="transmembrane region" description="Helical" evidence="1">
    <location>
        <begin position="119"/>
        <end position="147"/>
    </location>
</feature>
<dbReference type="PANTHER" id="PTHR38450">
    <property type="entry name" value="STAGE V SPORULATION PROTEIN AC-RELATED"/>
    <property type="match status" value="1"/>
</dbReference>
<sequence>MELNKLSNEAYNAYVQSKAKPSPMGKNMVWAFLVGGLICVIGQGLLDWYQTMGLSRELAGTAVSVTLIFLTALLTGIGVFDSFAKHAGAGTLVPITGFANAVVAPAMEFKQEGLVTGTAAKLFTVAGPVLVYGISASVLYGLILWLIQVL</sequence>
<feature type="transmembrane region" description="Helical" evidence="1">
    <location>
        <begin position="28"/>
        <end position="46"/>
    </location>
</feature>
<feature type="transmembrane region" description="Helical" evidence="1">
    <location>
        <begin position="58"/>
        <end position="80"/>
    </location>
</feature>
<proteinExistence type="predicted"/>
<evidence type="ECO:0000313" key="3">
    <source>
        <dbReference type="Proteomes" id="UP000260649"/>
    </source>
</evidence>
<keyword evidence="1" id="KW-1133">Transmembrane helix</keyword>
<dbReference type="Pfam" id="PF03862">
    <property type="entry name" value="SpoVAC_SpoVAEB"/>
    <property type="match status" value="1"/>
</dbReference>
<dbReference type="PANTHER" id="PTHR38450:SF1">
    <property type="entry name" value="STAGE V SPORULATION PROTEIN AC"/>
    <property type="match status" value="1"/>
</dbReference>
<accession>A0A3E2B4H3</accession>
<evidence type="ECO:0000313" key="2">
    <source>
        <dbReference type="EMBL" id="RFT06881.1"/>
    </source>
</evidence>
<dbReference type="AlphaFoldDB" id="A0A3E2B4H3"/>
<dbReference type="EMBL" id="QQRQ01000006">
    <property type="protein sequence ID" value="RFT06881.1"/>
    <property type="molecule type" value="Genomic_DNA"/>
</dbReference>
<dbReference type="NCBIfam" id="TIGR02838">
    <property type="entry name" value="spore_V_AC"/>
    <property type="match status" value="1"/>
</dbReference>
<gene>
    <name evidence="2" type="primary">spoVAC</name>
    <name evidence="2" type="ORF">DV520_05365</name>
</gene>
<dbReference type="InterPro" id="IPR014203">
    <property type="entry name" value="Spore_V_AC"/>
</dbReference>
<reference evidence="2 3" key="1">
    <citation type="submission" date="2018-07" db="EMBL/GenBank/DDBJ databases">
        <title>GABA Modulating Bacteria of the Human Gut Microbiota.</title>
        <authorList>
            <person name="Strandwitz P."/>
            <person name="Kim K.H."/>
            <person name="Terekhova D."/>
            <person name="Liu J.K."/>
            <person name="Sharma A."/>
            <person name="Levering J."/>
            <person name="Mcdonald D."/>
            <person name="Dietrich D."/>
            <person name="Ramadhar T.R."/>
            <person name="Lekbua A."/>
            <person name="Mroue N."/>
            <person name="Liston C."/>
            <person name="Stewart E.J."/>
            <person name="Dubin M.J."/>
            <person name="Zengler K."/>
            <person name="Knight R."/>
            <person name="Gilbert J.A."/>
            <person name="Clardy J."/>
            <person name="Lewis K."/>
        </authorList>
    </citation>
    <scope>NUCLEOTIDE SEQUENCE [LARGE SCALE GENOMIC DNA]</scope>
    <source>
        <strain evidence="2 3">KLE1738</strain>
    </source>
</reference>
<keyword evidence="3" id="KW-1185">Reference proteome</keyword>
<protein>
    <submittedName>
        <fullName evidence="2">Stage V sporulation protein AC</fullName>
    </submittedName>
</protein>
<dbReference type="InterPro" id="IPR005562">
    <property type="entry name" value="SpoVA"/>
</dbReference>
<dbReference type="OrthoDB" id="9797988at2"/>
<dbReference type="Proteomes" id="UP000260649">
    <property type="component" value="Unassembled WGS sequence"/>
</dbReference>
<organism evidence="2 3">
    <name type="scientific">Evtepia gabavorous</name>
    <dbReference type="NCBI Taxonomy" id="2211183"/>
    <lineage>
        <taxon>Bacteria</taxon>
        <taxon>Bacillati</taxon>
        <taxon>Bacillota</taxon>
        <taxon>Clostridia</taxon>
        <taxon>Eubacteriales</taxon>
        <taxon>Evtepia</taxon>
    </lineage>
</organism>
<keyword evidence="1" id="KW-0472">Membrane</keyword>
<dbReference type="RefSeq" id="WP_021919050.1">
    <property type="nucleotide sequence ID" value="NZ_CAKXKJ010000006.1"/>
</dbReference>
<evidence type="ECO:0000256" key="1">
    <source>
        <dbReference type="SAM" id="Phobius"/>
    </source>
</evidence>
<dbReference type="GeneID" id="97995164"/>
<feature type="transmembrane region" description="Helical" evidence="1">
    <location>
        <begin position="86"/>
        <end position="107"/>
    </location>
</feature>